<dbReference type="Proteomes" id="UP000198518">
    <property type="component" value="Unassembled WGS sequence"/>
</dbReference>
<evidence type="ECO:0000313" key="1">
    <source>
        <dbReference type="EMBL" id="SEV91360.1"/>
    </source>
</evidence>
<dbReference type="InterPro" id="IPR006311">
    <property type="entry name" value="TAT_signal"/>
</dbReference>
<protein>
    <submittedName>
        <fullName evidence="1">Uncharacterized protein</fullName>
    </submittedName>
</protein>
<proteinExistence type="predicted"/>
<dbReference type="EMBL" id="FOJA01000001">
    <property type="protein sequence ID" value="SEV91360.1"/>
    <property type="molecule type" value="Genomic_DNA"/>
</dbReference>
<reference evidence="1 2" key="1">
    <citation type="submission" date="2016-10" db="EMBL/GenBank/DDBJ databases">
        <authorList>
            <person name="de Groot N.N."/>
        </authorList>
    </citation>
    <scope>NUCLEOTIDE SEQUENCE [LARGE SCALE GENOMIC DNA]</scope>
    <source>
        <strain evidence="1 2">CGMCC 1.5337</strain>
    </source>
</reference>
<keyword evidence="2" id="KW-1185">Reference proteome</keyword>
<evidence type="ECO:0000313" key="2">
    <source>
        <dbReference type="Proteomes" id="UP000198518"/>
    </source>
</evidence>
<name>A0A1I0MSH6_9EURY</name>
<sequence length="280" mass="30689">MSEHWPVVFERMSGNDSAEDGPQSSRRSVLKAGGAATVASLFGVSGSAVARQNGDTQGGMSAWVFNDEVRPGAAFRVASPELADQPNVNEAVAGALPSGSTTRIIEYFNTQEEATLLLPEDADVEAGQRYQFTETMTFVEGASGEGLVRVEFQPIENDEFSFDLVESDEIELLDEGGEGAVRPRNFSAGSIFRVTSGPQGWVPDDIEQSGYFTEYNTLHGEYLGTDDEFLFFPQEDAEVETDALYTVEQEWEMFDPVGNLVAVEFDRVEEDSVPVDEEYL</sequence>
<organism evidence="1 2">
    <name type="scientific">Halobacterium jilantaiense</name>
    <dbReference type="NCBI Taxonomy" id="355548"/>
    <lineage>
        <taxon>Archaea</taxon>
        <taxon>Methanobacteriati</taxon>
        <taxon>Methanobacteriota</taxon>
        <taxon>Stenosarchaea group</taxon>
        <taxon>Halobacteria</taxon>
        <taxon>Halobacteriales</taxon>
        <taxon>Halobacteriaceae</taxon>
        <taxon>Halobacterium</taxon>
    </lineage>
</organism>
<dbReference type="AlphaFoldDB" id="A0A1I0MSH6"/>
<dbReference type="PROSITE" id="PS51318">
    <property type="entry name" value="TAT"/>
    <property type="match status" value="1"/>
</dbReference>
<accession>A0A1I0MSH6</accession>
<dbReference type="RefSeq" id="WP_089667411.1">
    <property type="nucleotide sequence ID" value="NZ_FOJA01000001.1"/>
</dbReference>
<dbReference type="OrthoDB" id="252982at2157"/>
<gene>
    <name evidence="1" type="ORF">SAMN04487945_0319</name>
</gene>